<evidence type="ECO:0000259" key="2">
    <source>
        <dbReference type="Pfam" id="PF21666"/>
    </source>
</evidence>
<dbReference type="EMBL" id="ML004430">
    <property type="protein sequence ID" value="RKP32554.1"/>
    <property type="molecule type" value="Genomic_DNA"/>
</dbReference>
<reference evidence="4" key="1">
    <citation type="journal article" date="2018" name="Nat. Microbiol.">
        <title>Leveraging single-cell genomics to expand the fungal tree of life.</title>
        <authorList>
            <person name="Ahrendt S.R."/>
            <person name="Quandt C.A."/>
            <person name="Ciobanu D."/>
            <person name="Clum A."/>
            <person name="Salamov A."/>
            <person name="Andreopoulos B."/>
            <person name="Cheng J.F."/>
            <person name="Woyke T."/>
            <person name="Pelin A."/>
            <person name="Henrissat B."/>
            <person name="Reynolds N.K."/>
            <person name="Benny G.L."/>
            <person name="Smith M.E."/>
            <person name="James T.Y."/>
            <person name="Grigoriev I.V."/>
        </authorList>
    </citation>
    <scope>NUCLEOTIDE SEQUENCE [LARGE SCALE GENOMIC DNA]</scope>
    <source>
        <strain evidence="4">Baker2002</strain>
    </source>
</reference>
<organism evidence="3 4">
    <name type="scientific">Metschnikowia bicuspidata</name>
    <dbReference type="NCBI Taxonomy" id="27322"/>
    <lineage>
        <taxon>Eukaryota</taxon>
        <taxon>Fungi</taxon>
        <taxon>Dikarya</taxon>
        <taxon>Ascomycota</taxon>
        <taxon>Saccharomycotina</taxon>
        <taxon>Pichiomycetes</taxon>
        <taxon>Metschnikowiaceae</taxon>
        <taxon>Metschnikowia</taxon>
    </lineage>
</organism>
<dbReference type="Proteomes" id="UP000268321">
    <property type="component" value="Unassembled WGS sequence"/>
</dbReference>
<feature type="domain" description="DUF4246" evidence="2">
    <location>
        <begin position="12"/>
        <end position="52"/>
    </location>
</feature>
<dbReference type="InterPro" id="IPR025340">
    <property type="entry name" value="DUF4246"/>
</dbReference>
<dbReference type="PANTHER" id="PTHR33119:SF1">
    <property type="entry name" value="FE2OG DIOXYGENASE DOMAIN-CONTAINING PROTEIN"/>
    <property type="match status" value="1"/>
</dbReference>
<keyword evidence="4" id="KW-1185">Reference proteome</keyword>
<dbReference type="InterPro" id="IPR049192">
    <property type="entry name" value="DUF4246_C"/>
</dbReference>
<dbReference type="PANTHER" id="PTHR33119">
    <property type="entry name" value="IFI3P"/>
    <property type="match status" value="1"/>
</dbReference>
<dbReference type="InterPro" id="IPR049207">
    <property type="entry name" value="DUF4246_N"/>
</dbReference>
<proteinExistence type="predicted"/>
<gene>
    <name evidence="3" type="ORF">METBISCDRAFT_29463</name>
</gene>
<dbReference type="Pfam" id="PF21666">
    <property type="entry name" value="DUF4246_N"/>
    <property type="match status" value="1"/>
</dbReference>
<evidence type="ECO:0000313" key="4">
    <source>
        <dbReference type="Proteomes" id="UP000268321"/>
    </source>
</evidence>
<evidence type="ECO:0000259" key="1">
    <source>
        <dbReference type="Pfam" id="PF14033"/>
    </source>
</evidence>
<dbReference type="OrthoDB" id="415532at2759"/>
<accession>A0A4P9ZHC6</accession>
<sequence>MPAGLRCRRYFDFWGYQPKCINDWLVLDIGYQIRQKPNWEAKFRDLEIVAKCKAQLEVQDYKSHNFDEVFDYTLKELEWCAQPKKVSQKTNDALKELFMVLVASIEKDYHANSNNLVVDVVHRSLYPVMYGRTKEVVDGGLATIGFAEKLASVKKQFQSYAVSKYFQWLPAQMQRNKDTGKFEFSSYINNLHPIKFAHLYSDIATVLSEAFPGLACSEIPMCTEVCGPDYGEQETAIWDAESENKDDDDTEDKLRALRVERVQKFPPVWEGGPKPSDFDLSSYKHLKVIVKLAKIELTPEKPSYGGGTWLVEGTINEDIVATVLYYYDVENIADSKLCFKKSMSDPMYEQNDEVLVFPNRFQNYVDAFELEDKTKPRNRKILCFFLVDPYNTKIKTSKTVTPQQEDNEVYGELMAERSANYAEAVDEGEEAFTRAFSLYEH</sequence>
<protein>
    <submittedName>
        <fullName evidence="3">Uncharacterized protein</fullName>
    </submittedName>
</protein>
<feature type="domain" description="DUF4246" evidence="1">
    <location>
        <begin position="77"/>
        <end position="351"/>
    </location>
</feature>
<evidence type="ECO:0000313" key="3">
    <source>
        <dbReference type="EMBL" id="RKP32554.1"/>
    </source>
</evidence>
<dbReference type="Pfam" id="PF14033">
    <property type="entry name" value="DUF4246"/>
    <property type="match status" value="1"/>
</dbReference>
<name>A0A4P9ZHC6_9ASCO</name>
<dbReference type="AlphaFoldDB" id="A0A4P9ZHC6"/>